<keyword evidence="7" id="KW-1185">Reference proteome</keyword>
<dbReference type="InterPro" id="IPR051259">
    <property type="entry name" value="rRNA_Methyltransferase"/>
</dbReference>
<dbReference type="Proteomes" id="UP000268350">
    <property type="component" value="Unassembled WGS sequence"/>
</dbReference>
<gene>
    <name evidence="6" type="ORF">DGUA_6G007160</name>
</gene>
<dbReference type="OMA" id="AHNLLII"/>
<dbReference type="InterPro" id="IPR013123">
    <property type="entry name" value="SpoU_subst-bd"/>
</dbReference>
<feature type="compositionally biased region" description="Basic residues" evidence="4">
    <location>
        <begin position="64"/>
        <end position="76"/>
    </location>
</feature>
<evidence type="ECO:0000313" key="7">
    <source>
        <dbReference type="Proteomes" id="UP000268350"/>
    </source>
</evidence>
<dbReference type="InterPro" id="IPR029028">
    <property type="entry name" value="Alpha/beta_knot_MTases"/>
</dbReference>
<dbReference type="SUPFAM" id="SSF75217">
    <property type="entry name" value="alpha/beta knot"/>
    <property type="match status" value="1"/>
</dbReference>
<dbReference type="SUPFAM" id="SSF55315">
    <property type="entry name" value="L30e-like"/>
    <property type="match status" value="1"/>
</dbReference>
<proteinExistence type="inferred from homology"/>
<dbReference type="InterPro" id="IPR029064">
    <property type="entry name" value="Ribosomal_eL30-like_sf"/>
</dbReference>
<feature type="region of interest" description="Disordered" evidence="4">
    <location>
        <begin position="57"/>
        <end position="96"/>
    </location>
</feature>
<evidence type="ECO:0000259" key="5">
    <source>
        <dbReference type="SMART" id="SM00967"/>
    </source>
</evidence>
<comment type="similarity">
    <text evidence="1">Belongs to the class IV-like SAM-binding methyltransferase superfamily. RNA methyltransferase TrmH family.</text>
</comment>
<dbReference type="GO" id="GO:0005737">
    <property type="term" value="C:cytoplasm"/>
    <property type="evidence" value="ECO:0007669"/>
    <property type="project" value="UniProtKB-ARBA"/>
</dbReference>
<dbReference type="GO" id="GO:0032259">
    <property type="term" value="P:methylation"/>
    <property type="evidence" value="ECO:0007669"/>
    <property type="project" value="UniProtKB-KW"/>
</dbReference>
<evidence type="ECO:0000256" key="2">
    <source>
        <dbReference type="ARBA" id="ARBA00022603"/>
    </source>
</evidence>
<keyword evidence="2 6" id="KW-0489">Methyltransferase</keyword>
<evidence type="ECO:0000256" key="4">
    <source>
        <dbReference type="SAM" id="MobiDB-lite"/>
    </source>
</evidence>
<dbReference type="PANTHER" id="PTHR43191:SF2">
    <property type="entry name" value="RRNA METHYLTRANSFERASE 3, MITOCHONDRIAL"/>
    <property type="match status" value="1"/>
</dbReference>
<keyword evidence="3 6" id="KW-0808">Transferase</keyword>
<name>A0A3B0J4V0_DROGU</name>
<dbReference type="GO" id="GO:0006396">
    <property type="term" value="P:RNA processing"/>
    <property type="evidence" value="ECO:0007669"/>
    <property type="project" value="InterPro"/>
</dbReference>
<dbReference type="InterPro" id="IPR001537">
    <property type="entry name" value="SpoU_MeTrfase"/>
</dbReference>
<accession>A0A3B0J4V0</accession>
<evidence type="ECO:0000256" key="1">
    <source>
        <dbReference type="ARBA" id="ARBA00007228"/>
    </source>
</evidence>
<feature type="domain" description="RNA 2-O ribose methyltransferase substrate binding" evidence="5">
    <location>
        <begin position="146"/>
        <end position="222"/>
    </location>
</feature>
<dbReference type="Gene3D" id="3.30.1330.30">
    <property type="match status" value="1"/>
</dbReference>
<sequence>MFYNILKRSFQSNLRHVNNFNMLRPSSSGVPRNDITDALDIEANLFENSAIKHEPVSTREVLRKNRHKGTAKPQRKVIRDQSVSVAPPPKFSIPPAARPTPVTLSVIKDSELNLEFVRLTLQDPLTSTLLTTVRSRKRRDKNRQIIIEGRRLIKEALQCGLKMSSLIFSQKDQLALLKEEVAQAQLETGTKIYKVPQHDLKTWSSLVTPPGLLAVFDRPSEKGLEKNLTEQQQQGTQPLPITVVCDNIREPNNLGSIIRTCAALPCSQVVVTRGCCDPWESKALRGGCGGQFRVPILDDVSWEELSMTIPADSADNCHVFIAESNKQKLANRQAIDYADIVQIGSHNLLIIGGESHGVSEEAYNFMNLVGGKGKCVYIPLAAGIDSLNVASALTLLLFELRRKLNQPGSQSIDVKENPE</sequence>
<dbReference type="GO" id="GO:0003723">
    <property type="term" value="F:RNA binding"/>
    <property type="evidence" value="ECO:0007669"/>
    <property type="project" value="InterPro"/>
</dbReference>
<dbReference type="OrthoDB" id="270651at2759"/>
<protein>
    <submittedName>
        <fullName evidence="6">Blast:RNA methyltransferase-like protein 1 homolog</fullName>
    </submittedName>
</protein>
<dbReference type="Pfam" id="PF22435">
    <property type="entry name" value="MRM3-like_sub_bind"/>
    <property type="match status" value="1"/>
</dbReference>
<dbReference type="STRING" id="7266.A0A3B0J4V0"/>
<feature type="compositionally biased region" description="Pro residues" evidence="4">
    <location>
        <begin position="86"/>
        <end position="96"/>
    </location>
</feature>
<dbReference type="CDD" id="cd18106">
    <property type="entry name" value="SpoU-like_RNMTL1"/>
    <property type="match status" value="1"/>
</dbReference>
<reference evidence="7" key="1">
    <citation type="submission" date="2018-01" db="EMBL/GenBank/DDBJ databases">
        <authorList>
            <person name="Alioto T."/>
            <person name="Alioto T."/>
        </authorList>
    </citation>
    <scope>NUCLEOTIDE SEQUENCE [LARGE SCALE GENOMIC DNA]</scope>
</reference>
<dbReference type="Pfam" id="PF00588">
    <property type="entry name" value="SpoU_methylase"/>
    <property type="match status" value="1"/>
</dbReference>
<dbReference type="AlphaFoldDB" id="A0A3B0J4V0"/>
<dbReference type="InterPro" id="IPR029026">
    <property type="entry name" value="tRNA_m1G_MTases_N"/>
</dbReference>
<dbReference type="GO" id="GO:0008173">
    <property type="term" value="F:RNA methyltransferase activity"/>
    <property type="evidence" value="ECO:0007669"/>
    <property type="project" value="InterPro"/>
</dbReference>
<organism evidence="6 7">
    <name type="scientific">Drosophila guanche</name>
    <name type="common">Fruit fly</name>
    <dbReference type="NCBI Taxonomy" id="7266"/>
    <lineage>
        <taxon>Eukaryota</taxon>
        <taxon>Metazoa</taxon>
        <taxon>Ecdysozoa</taxon>
        <taxon>Arthropoda</taxon>
        <taxon>Hexapoda</taxon>
        <taxon>Insecta</taxon>
        <taxon>Pterygota</taxon>
        <taxon>Neoptera</taxon>
        <taxon>Endopterygota</taxon>
        <taxon>Diptera</taxon>
        <taxon>Brachycera</taxon>
        <taxon>Muscomorpha</taxon>
        <taxon>Ephydroidea</taxon>
        <taxon>Drosophilidae</taxon>
        <taxon>Drosophila</taxon>
        <taxon>Sophophora</taxon>
    </lineage>
</organism>
<dbReference type="Gene3D" id="3.40.1280.10">
    <property type="match status" value="1"/>
</dbReference>
<dbReference type="EMBL" id="OUUW01000002">
    <property type="protein sequence ID" value="SPP76605.1"/>
    <property type="molecule type" value="Genomic_DNA"/>
</dbReference>
<evidence type="ECO:0000313" key="6">
    <source>
        <dbReference type="EMBL" id="SPP76605.1"/>
    </source>
</evidence>
<evidence type="ECO:0000256" key="3">
    <source>
        <dbReference type="ARBA" id="ARBA00022679"/>
    </source>
</evidence>
<dbReference type="PANTHER" id="PTHR43191">
    <property type="entry name" value="RRNA METHYLTRANSFERASE 3"/>
    <property type="match status" value="1"/>
</dbReference>
<dbReference type="SMART" id="SM00967">
    <property type="entry name" value="SpoU_sub_bind"/>
    <property type="match status" value="1"/>
</dbReference>
<dbReference type="InterPro" id="IPR053888">
    <property type="entry name" value="MRM3-like_sub_bind"/>
</dbReference>